<organism evidence="2 3">
    <name type="scientific">Ilex paraguariensis</name>
    <name type="common">yerba mate</name>
    <dbReference type="NCBI Taxonomy" id="185542"/>
    <lineage>
        <taxon>Eukaryota</taxon>
        <taxon>Viridiplantae</taxon>
        <taxon>Streptophyta</taxon>
        <taxon>Embryophyta</taxon>
        <taxon>Tracheophyta</taxon>
        <taxon>Spermatophyta</taxon>
        <taxon>Magnoliopsida</taxon>
        <taxon>eudicotyledons</taxon>
        <taxon>Gunneridae</taxon>
        <taxon>Pentapetalae</taxon>
        <taxon>asterids</taxon>
        <taxon>campanulids</taxon>
        <taxon>Aquifoliales</taxon>
        <taxon>Aquifoliaceae</taxon>
        <taxon>Ilex</taxon>
    </lineage>
</organism>
<reference evidence="2 3" key="1">
    <citation type="submission" date="2024-02" db="EMBL/GenBank/DDBJ databases">
        <authorList>
            <person name="Vignale AGUSTIN F."/>
            <person name="Sosa J E."/>
            <person name="Modenutti C."/>
        </authorList>
    </citation>
    <scope>NUCLEOTIDE SEQUENCE [LARGE SCALE GENOMIC DNA]</scope>
</reference>
<proteinExistence type="inferred from homology"/>
<dbReference type="Proteomes" id="UP001642360">
    <property type="component" value="Unassembled WGS sequence"/>
</dbReference>
<accession>A0ABC8SVV3</accession>
<name>A0ABC8SVV3_9AQUA</name>
<dbReference type="Gene3D" id="3.40.50.2000">
    <property type="entry name" value="Glycogen Phosphorylase B"/>
    <property type="match status" value="1"/>
</dbReference>
<dbReference type="AlphaFoldDB" id="A0ABC8SVV3"/>
<protein>
    <submittedName>
        <fullName evidence="2">Uncharacterized protein</fullName>
    </submittedName>
</protein>
<gene>
    <name evidence="2" type="ORF">ILEXP_LOCUS30121</name>
</gene>
<sequence length="296" mass="32939">MSFELLAPLNTPMPGDGYCSLPSDSSPSLHVVLFPFMSKGHATPLLHLARLLLHRYIPVTIFTTPASRPFISKSLSDTTTASIIDLRFPENIAGVPPGVESTDKLPSMSLFVSFATATKKMKPSFEKAQKNSASNYDIPRLVFNVLGNFSMTLSRLVVVNRVQSETDSADELYMVTDFPGMKLTAKELGPAYTDLEAEGPYLKFVSEMVRTSSKSFGLIVNGFYELEPVYFDYWNHRFQPKARCVGPLCLVEPPRVESENYHKPPFMLWLDQKLAHGKSVLYAASGSQGEFSSEQF</sequence>
<dbReference type="PANTHER" id="PTHR48047:SF51">
    <property type="entry name" value="GLYCOSYLTRANSFERASE"/>
    <property type="match status" value="1"/>
</dbReference>
<evidence type="ECO:0000256" key="1">
    <source>
        <dbReference type="ARBA" id="ARBA00009995"/>
    </source>
</evidence>
<dbReference type="PANTHER" id="PTHR48047">
    <property type="entry name" value="GLYCOSYLTRANSFERASE"/>
    <property type="match status" value="1"/>
</dbReference>
<comment type="similarity">
    <text evidence="1">Belongs to the UDP-glycosyltransferase family.</text>
</comment>
<dbReference type="EMBL" id="CAUOFW020003658">
    <property type="protein sequence ID" value="CAK9161326.1"/>
    <property type="molecule type" value="Genomic_DNA"/>
</dbReference>
<keyword evidence="3" id="KW-1185">Reference proteome</keyword>
<evidence type="ECO:0000313" key="2">
    <source>
        <dbReference type="EMBL" id="CAK9161326.1"/>
    </source>
</evidence>
<evidence type="ECO:0000313" key="3">
    <source>
        <dbReference type="Proteomes" id="UP001642360"/>
    </source>
</evidence>
<dbReference type="SUPFAM" id="SSF53756">
    <property type="entry name" value="UDP-Glycosyltransferase/glycogen phosphorylase"/>
    <property type="match status" value="1"/>
</dbReference>
<comment type="caution">
    <text evidence="2">The sequence shown here is derived from an EMBL/GenBank/DDBJ whole genome shotgun (WGS) entry which is preliminary data.</text>
</comment>